<feature type="domain" description="Helicase-associated" evidence="1">
    <location>
        <begin position="249"/>
        <end position="314"/>
    </location>
</feature>
<dbReference type="OrthoDB" id="42040at2759"/>
<evidence type="ECO:0000259" key="1">
    <source>
        <dbReference type="Pfam" id="PF03457"/>
    </source>
</evidence>
<dbReference type="AlphaFoldDB" id="A0A9K3M352"/>
<evidence type="ECO:0000313" key="3">
    <source>
        <dbReference type="Proteomes" id="UP000693970"/>
    </source>
</evidence>
<evidence type="ECO:0000313" key="2">
    <source>
        <dbReference type="EMBL" id="KAG7373082.1"/>
    </source>
</evidence>
<sequence>MYRNTERILNLLQCAEDVSRGFKSNSPPREDDTHIQRYSIFDFEPLPIGPNGIEKVVARVPPISWDCSSLPPDLFSAFNKAEFSVSNSTLCERALTPPFEGDQQPQEIHCDLAALPAIQSPRIQRLPNLTDIIVDSCNHSPLTESASVVSSSTSSVLNEINAHLVKDRYRNYQTGQWNERFKELMKFRACHGHLLVPHNYGPNKKLAQWVKRQRYQYKLKQEGKHSTLSDEREELLSQVGFIWGSHAACWQEHFQSLESFFKVHGHCFVPTDYKRDPSLAVWCKHQRRQMKLFREGRTGTMTEKRYRCLQSIGFDGNPRNKPL</sequence>
<dbReference type="Proteomes" id="UP000693970">
    <property type="component" value="Unassembled WGS sequence"/>
</dbReference>
<keyword evidence="2" id="KW-0378">Hydrolase</keyword>
<keyword evidence="2" id="KW-0547">Nucleotide-binding</keyword>
<comment type="caution">
    <text evidence="2">The sequence shown here is derived from an EMBL/GenBank/DDBJ whole genome shotgun (WGS) entry which is preliminary data.</text>
</comment>
<accession>A0A9K3M352</accession>
<reference evidence="2" key="2">
    <citation type="submission" date="2021-04" db="EMBL/GenBank/DDBJ databases">
        <authorList>
            <person name="Podell S."/>
        </authorList>
    </citation>
    <scope>NUCLEOTIDE SEQUENCE</scope>
    <source>
        <strain evidence="2">Hildebrandi</strain>
    </source>
</reference>
<organism evidence="2 3">
    <name type="scientific">Nitzschia inconspicua</name>
    <dbReference type="NCBI Taxonomy" id="303405"/>
    <lineage>
        <taxon>Eukaryota</taxon>
        <taxon>Sar</taxon>
        <taxon>Stramenopiles</taxon>
        <taxon>Ochrophyta</taxon>
        <taxon>Bacillariophyta</taxon>
        <taxon>Bacillariophyceae</taxon>
        <taxon>Bacillariophycidae</taxon>
        <taxon>Bacillariales</taxon>
        <taxon>Bacillariaceae</taxon>
        <taxon>Nitzschia</taxon>
    </lineage>
</organism>
<feature type="domain" description="Helicase-associated" evidence="1">
    <location>
        <begin position="175"/>
        <end position="241"/>
    </location>
</feature>
<keyword evidence="2" id="KW-0347">Helicase</keyword>
<dbReference type="Pfam" id="PF03457">
    <property type="entry name" value="HA"/>
    <property type="match status" value="2"/>
</dbReference>
<gene>
    <name evidence="2" type="ORF">IV203_033806</name>
</gene>
<dbReference type="GO" id="GO:0004386">
    <property type="term" value="F:helicase activity"/>
    <property type="evidence" value="ECO:0007669"/>
    <property type="project" value="UniProtKB-KW"/>
</dbReference>
<keyword evidence="3" id="KW-1185">Reference proteome</keyword>
<keyword evidence="2" id="KW-0067">ATP-binding</keyword>
<reference evidence="2" key="1">
    <citation type="journal article" date="2021" name="Sci. Rep.">
        <title>Diploid genomic architecture of Nitzschia inconspicua, an elite biomass production diatom.</title>
        <authorList>
            <person name="Oliver A."/>
            <person name="Podell S."/>
            <person name="Pinowska A."/>
            <person name="Traller J.C."/>
            <person name="Smith S.R."/>
            <person name="McClure R."/>
            <person name="Beliaev A."/>
            <person name="Bohutskyi P."/>
            <person name="Hill E.A."/>
            <person name="Rabines A."/>
            <person name="Zheng H."/>
            <person name="Allen L.Z."/>
            <person name="Kuo A."/>
            <person name="Grigoriev I.V."/>
            <person name="Allen A.E."/>
            <person name="Hazlebeck D."/>
            <person name="Allen E.E."/>
        </authorList>
    </citation>
    <scope>NUCLEOTIDE SEQUENCE</scope>
    <source>
        <strain evidence="2">Hildebrandi</strain>
    </source>
</reference>
<proteinExistence type="predicted"/>
<name>A0A9K3M352_9STRA</name>
<dbReference type="PANTHER" id="PTHR33418">
    <property type="entry name" value="HELICASE-ASSOCIATED"/>
    <property type="match status" value="1"/>
</dbReference>
<protein>
    <submittedName>
        <fullName evidence="2">Helicase domain protein</fullName>
    </submittedName>
</protein>
<dbReference type="PANTHER" id="PTHR33418:SF1">
    <property type="entry name" value="HELICASE-ASSOCIATED DOMAIN-CONTAINING PROTEIN"/>
    <property type="match status" value="1"/>
</dbReference>
<dbReference type="InterPro" id="IPR005114">
    <property type="entry name" value="Helicase_assoc"/>
</dbReference>
<dbReference type="EMBL" id="JAGRRH010000002">
    <property type="protein sequence ID" value="KAG7373082.1"/>
    <property type="molecule type" value="Genomic_DNA"/>
</dbReference>